<feature type="non-terminal residue" evidence="1">
    <location>
        <position position="1"/>
    </location>
</feature>
<reference evidence="1" key="1">
    <citation type="journal article" date="2014" name="Front. Microbiol.">
        <title>High frequency of phylogenetically diverse reductive dehalogenase-homologous genes in deep subseafloor sedimentary metagenomes.</title>
        <authorList>
            <person name="Kawai M."/>
            <person name="Futagami T."/>
            <person name="Toyoda A."/>
            <person name="Takaki Y."/>
            <person name="Nishi S."/>
            <person name="Hori S."/>
            <person name="Arai W."/>
            <person name="Tsubouchi T."/>
            <person name="Morono Y."/>
            <person name="Uchiyama I."/>
            <person name="Ito T."/>
            <person name="Fujiyama A."/>
            <person name="Inagaki F."/>
            <person name="Takami H."/>
        </authorList>
    </citation>
    <scope>NUCLEOTIDE SEQUENCE</scope>
    <source>
        <strain evidence="1">Expedition CK06-06</strain>
    </source>
</reference>
<proteinExistence type="predicted"/>
<gene>
    <name evidence="1" type="ORF">S01H1_77732</name>
</gene>
<dbReference type="EMBL" id="BARS01052263">
    <property type="protein sequence ID" value="GAG52536.1"/>
    <property type="molecule type" value="Genomic_DNA"/>
</dbReference>
<dbReference type="AlphaFoldDB" id="X0ZWW3"/>
<accession>X0ZWW3</accession>
<protein>
    <submittedName>
        <fullName evidence="1">Uncharacterized protein</fullName>
    </submittedName>
</protein>
<name>X0ZWW3_9ZZZZ</name>
<organism evidence="1">
    <name type="scientific">marine sediment metagenome</name>
    <dbReference type="NCBI Taxonomy" id="412755"/>
    <lineage>
        <taxon>unclassified sequences</taxon>
        <taxon>metagenomes</taxon>
        <taxon>ecological metagenomes</taxon>
    </lineage>
</organism>
<sequence>GWYNLLEDLCKQLDTLTKLTGVKVKAMQVKEKYGGLRFYHQEDASDKTEISDDELADCFNIIDNLVSHAEYISEHTCEDCSKHGKNRDRNGWYTTLCDDCVKKRNEKK</sequence>
<comment type="caution">
    <text evidence="1">The sequence shown here is derived from an EMBL/GenBank/DDBJ whole genome shotgun (WGS) entry which is preliminary data.</text>
</comment>
<evidence type="ECO:0000313" key="1">
    <source>
        <dbReference type="EMBL" id="GAG52536.1"/>
    </source>
</evidence>